<organism evidence="1 2">
    <name type="scientific">Candidatus Dojkabacteria bacterium</name>
    <dbReference type="NCBI Taxonomy" id="2099670"/>
    <lineage>
        <taxon>Bacteria</taxon>
        <taxon>Candidatus Dojkabacteria</taxon>
    </lineage>
</organism>
<comment type="caution">
    <text evidence="1">The sequence shown here is derived from an EMBL/GenBank/DDBJ whole genome shotgun (WGS) entry which is preliminary data.</text>
</comment>
<dbReference type="AlphaFoldDB" id="A0A5C7J2I0"/>
<evidence type="ECO:0000313" key="2">
    <source>
        <dbReference type="Proteomes" id="UP000321026"/>
    </source>
</evidence>
<protein>
    <submittedName>
        <fullName evidence="1">Uncharacterized protein</fullName>
    </submittedName>
</protein>
<sequence length="130" mass="15432">MAYRVHTENGYTEFKELAEAEAFHALHGVGEIEQFNIEHTWDKQSYSKELNNAHSNWYMAIYSKKPEYDYENQGEIAMYLYHEDESLRNQAKYLTDLWFQSVDMLYAHLNTVTEETANVEEFIQTLNTLC</sequence>
<dbReference type="EMBL" id="SSDS01000115">
    <property type="protein sequence ID" value="TXG75717.1"/>
    <property type="molecule type" value="Genomic_DNA"/>
</dbReference>
<name>A0A5C7J2I0_9BACT</name>
<evidence type="ECO:0000313" key="1">
    <source>
        <dbReference type="EMBL" id="TXG75717.1"/>
    </source>
</evidence>
<gene>
    <name evidence="1" type="ORF">E6Q11_07070</name>
</gene>
<dbReference type="Proteomes" id="UP000321026">
    <property type="component" value="Unassembled WGS sequence"/>
</dbReference>
<proteinExistence type="predicted"/>
<reference evidence="1 2" key="1">
    <citation type="submission" date="2018-09" db="EMBL/GenBank/DDBJ databases">
        <title>Metagenome Assembled Genomes from an Advanced Water Purification Facility.</title>
        <authorList>
            <person name="Stamps B.W."/>
            <person name="Spear J.R."/>
        </authorList>
    </citation>
    <scope>NUCLEOTIDE SEQUENCE [LARGE SCALE GENOMIC DNA]</scope>
    <source>
        <strain evidence="1">Bin_63_2</strain>
    </source>
</reference>
<accession>A0A5C7J2I0</accession>